<gene>
    <name evidence="1" type="ORF">EZS27_004074</name>
</gene>
<protein>
    <submittedName>
        <fullName evidence="1">Uncharacterized protein</fullName>
    </submittedName>
</protein>
<proteinExistence type="predicted"/>
<dbReference type="EMBL" id="SNRY01000067">
    <property type="protein sequence ID" value="KAA6348474.1"/>
    <property type="molecule type" value="Genomic_DNA"/>
</dbReference>
<reference evidence="1" key="1">
    <citation type="submission" date="2019-03" db="EMBL/GenBank/DDBJ databases">
        <title>Single cell metagenomics reveals metabolic interactions within the superorganism composed of flagellate Streblomastix strix and complex community of Bacteroidetes bacteria on its surface.</title>
        <authorList>
            <person name="Treitli S.C."/>
            <person name="Kolisko M."/>
            <person name="Husnik F."/>
            <person name="Keeling P."/>
            <person name="Hampl V."/>
        </authorList>
    </citation>
    <scope>NUCLEOTIDE SEQUENCE</scope>
    <source>
        <strain evidence="1">STM</strain>
    </source>
</reference>
<dbReference type="AlphaFoldDB" id="A0A5J4SQN3"/>
<accession>A0A5J4SQN3</accession>
<evidence type="ECO:0000313" key="1">
    <source>
        <dbReference type="EMBL" id="KAA6348474.1"/>
    </source>
</evidence>
<comment type="caution">
    <text evidence="1">The sequence shown here is derived from an EMBL/GenBank/DDBJ whole genome shotgun (WGS) entry which is preliminary data.</text>
</comment>
<name>A0A5J4SQN3_9ZZZZ</name>
<sequence length="61" mass="7121">MKTTLAQIVNNKEDGETVIEQHPRSGWAEASMRMHENDGDKLLMPDVFKDETFDEIQWKND</sequence>
<organism evidence="1">
    <name type="scientific">termite gut metagenome</name>
    <dbReference type="NCBI Taxonomy" id="433724"/>
    <lineage>
        <taxon>unclassified sequences</taxon>
        <taxon>metagenomes</taxon>
        <taxon>organismal metagenomes</taxon>
    </lineage>
</organism>